<keyword evidence="12 14" id="KW-0464">Manganese</keyword>
<dbReference type="Pfam" id="PF00926">
    <property type="entry name" value="DHBP_synthase"/>
    <property type="match status" value="1"/>
</dbReference>
<keyword evidence="10 14" id="KW-0479">Metal-binding</keyword>
<evidence type="ECO:0000256" key="10">
    <source>
        <dbReference type="ARBA" id="ARBA00022723"/>
    </source>
</evidence>
<dbReference type="GO" id="GO:0003935">
    <property type="term" value="F:GTP cyclohydrolase II activity"/>
    <property type="evidence" value="ECO:0007669"/>
    <property type="project" value="TreeGrafter"/>
</dbReference>
<evidence type="ECO:0000256" key="3">
    <source>
        <dbReference type="ARBA" id="ARBA00002284"/>
    </source>
</evidence>
<evidence type="ECO:0000256" key="14">
    <source>
        <dbReference type="HAMAP-Rule" id="MF_00180"/>
    </source>
</evidence>
<evidence type="ECO:0000256" key="1">
    <source>
        <dbReference type="ARBA" id="ARBA00000141"/>
    </source>
</evidence>
<keyword evidence="17" id="KW-1185">Reference proteome</keyword>
<comment type="catalytic activity">
    <reaction evidence="1 14">
        <text>D-ribulose 5-phosphate = (2S)-2-hydroxy-3-oxobutyl phosphate + formate + H(+)</text>
        <dbReference type="Rhea" id="RHEA:18457"/>
        <dbReference type="ChEBI" id="CHEBI:15378"/>
        <dbReference type="ChEBI" id="CHEBI:15740"/>
        <dbReference type="ChEBI" id="CHEBI:58121"/>
        <dbReference type="ChEBI" id="CHEBI:58830"/>
        <dbReference type="EC" id="4.1.99.12"/>
    </reaction>
</comment>
<evidence type="ECO:0000256" key="8">
    <source>
        <dbReference type="ARBA" id="ARBA00018836"/>
    </source>
</evidence>
<dbReference type="PANTHER" id="PTHR21327:SF34">
    <property type="entry name" value="3,4-DIHYDROXY-2-BUTANONE 4-PHOSPHATE SYNTHASE"/>
    <property type="match status" value="1"/>
</dbReference>
<dbReference type="FunFam" id="3.90.870.10:FF:000001">
    <property type="entry name" value="Riboflavin biosynthesis protein RibBA"/>
    <property type="match status" value="1"/>
</dbReference>
<comment type="cofactor">
    <cofactor evidence="2">
        <name>Mn(2+)</name>
        <dbReference type="ChEBI" id="CHEBI:29035"/>
    </cofactor>
</comment>
<evidence type="ECO:0000256" key="12">
    <source>
        <dbReference type="ARBA" id="ARBA00023211"/>
    </source>
</evidence>
<accession>A0A917AEJ6</accession>
<comment type="similarity">
    <text evidence="5">In the N-terminal section; belongs to the DHBP synthase family.</text>
</comment>
<evidence type="ECO:0000313" key="17">
    <source>
        <dbReference type="Proteomes" id="UP000606730"/>
    </source>
</evidence>
<evidence type="ECO:0000256" key="2">
    <source>
        <dbReference type="ARBA" id="ARBA00001936"/>
    </source>
</evidence>
<evidence type="ECO:0000256" key="6">
    <source>
        <dbReference type="ARBA" id="ARBA00008976"/>
    </source>
</evidence>
<dbReference type="RefSeq" id="WP_095595832.1">
    <property type="nucleotide sequence ID" value="NZ_BMKN01000001.1"/>
</dbReference>
<dbReference type="InterPro" id="IPR032677">
    <property type="entry name" value="GTP_cyclohydro_II"/>
</dbReference>
<dbReference type="GO" id="GO:0030145">
    <property type="term" value="F:manganese ion binding"/>
    <property type="evidence" value="ECO:0007669"/>
    <property type="project" value="UniProtKB-UniRule"/>
</dbReference>
<dbReference type="Gene3D" id="3.40.50.10990">
    <property type="entry name" value="GTP cyclohydrolase II"/>
    <property type="match status" value="1"/>
</dbReference>
<feature type="site" description="Essential for catalytic activity" evidence="14">
    <location>
        <position position="172"/>
    </location>
</feature>
<gene>
    <name evidence="16" type="primary">ribBA</name>
    <name evidence="14" type="synonym">ribB</name>
    <name evidence="16" type="ORF">GCM10011517_13550</name>
</gene>
<dbReference type="Pfam" id="PF00925">
    <property type="entry name" value="GTP_cyclohydro2"/>
    <property type="match status" value="1"/>
</dbReference>
<dbReference type="EC" id="4.1.99.12" evidence="7 14"/>
<dbReference type="InterPro" id="IPR017945">
    <property type="entry name" value="DHBP_synth_RibB-like_a/b_dom"/>
</dbReference>
<feature type="domain" description="GTP cyclohydrolase II" evidence="15">
    <location>
        <begin position="219"/>
        <end position="361"/>
    </location>
</feature>
<dbReference type="NCBIfam" id="TIGR00506">
    <property type="entry name" value="ribB"/>
    <property type="match status" value="1"/>
</dbReference>
<feature type="binding site" evidence="14">
    <location>
        <position position="151"/>
    </location>
    <ligand>
        <name>Mg(2+)</name>
        <dbReference type="ChEBI" id="CHEBI:18420"/>
        <label>2</label>
    </ligand>
</feature>
<protein>
    <recommendedName>
        <fullName evidence="8 14">3,4-dihydroxy-2-butanone 4-phosphate synthase</fullName>
        <shortName evidence="14">DHBP synthase</shortName>
        <ecNumber evidence="7 14">4.1.99.12</ecNumber>
    </recommendedName>
</protein>
<comment type="similarity">
    <text evidence="14">Belongs to the DHBP synthase family.</text>
</comment>
<feature type="binding site" evidence="14">
    <location>
        <position position="40"/>
    </location>
    <ligand>
        <name>D-ribulose 5-phosphate</name>
        <dbReference type="ChEBI" id="CHEBI:58121"/>
    </ligand>
</feature>
<dbReference type="EMBL" id="BMKN01000001">
    <property type="protein sequence ID" value="GGE47074.1"/>
    <property type="molecule type" value="Genomic_DNA"/>
</dbReference>
<reference evidence="16" key="2">
    <citation type="submission" date="2020-09" db="EMBL/GenBank/DDBJ databases">
        <authorList>
            <person name="Sun Q."/>
            <person name="Zhou Y."/>
        </authorList>
    </citation>
    <scope>NUCLEOTIDE SEQUENCE</scope>
    <source>
        <strain evidence="16">CGMCC 1.16012</strain>
    </source>
</reference>
<comment type="similarity">
    <text evidence="6">In the C-terminal section; belongs to the GTP cyclohydrolase II family.</text>
</comment>
<feature type="binding site" evidence="14">
    <location>
        <begin position="35"/>
        <end position="36"/>
    </location>
    <ligand>
        <name>D-ribulose 5-phosphate</name>
        <dbReference type="ChEBI" id="CHEBI:58121"/>
    </ligand>
</feature>
<comment type="cofactor">
    <cofactor evidence="14">
        <name>Mg(2+)</name>
        <dbReference type="ChEBI" id="CHEBI:18420"/>
    </cofactor>
    <cofactor evidence="14">
        <name>Mn(2+)</name>
        <dbReference type="ChEBI" id="CHEBI:29035"/>
    </cofactor>
    <text evidence="14">Binds 2 divalent metal cations per subunit. Magnesium or manganese.</text>
</comment>
<evidence type="ECO:0000256" key="5">
    <source>
        <dbReference type="ARBA" id="ARBA00005520"/>
    </source>
</evidence>
<reference evidence="16" key="1">
    <citation type="journal article" date="2014" name="Int. J. Syst. Evol. Microbiol.">
        <title>Complete genome sequence of Corynebacterium casei LMG S-19264T (=DSM 44701T), isolated from a smear-ripened cheese.</title>
        <authorList>
            <consortium name="US DOE Joint Genome Institute (JGI-PGF)"/>
            <person name="Walter F."/>
            <person name="Albersmeier A."/>
            <person name="Kalinowski J."/>
            <person name="Ruckert C."/>
        </authorList>
    </citation>
    <scope>NUCLEOTIDE SEQUENCE</scope>
    <source>
        <strain evidence="16">CGMCC 1.16012</strain>
    </source>
</reference>
<keyword evidence="9 14" id="KW-0686">Riboflavin biosynthesis</keyword>
<keyword evidence="13 14" id="KW-0456">Lyase</keyword>
<dbReference type="GO" id="GO:0005829">
    <property type="term" value="C:cytosol"/>
    <property type="evidence" value="ECO:0007669"/>
    <property type="project" value="TreeGrafter"/>
</dbReference>
<evidence type="ECO:0000256" key="4">
    <source>
        <dbReference type="ARBA" id="ARBA00004904"/>
    </source>
</evidence>
<dbReference type="Proteomes" id="UP000606730">
    <property type="component" value="Unassembled WGS sequence"/>
</dbReference>
<dbReference type="PIRSF" id="PIRSF001259">
    <property type="entry name" value="RibA"/>
    <property type="match status" value="1"/>
</dbReference>
<evidence type="ECO:0000256" key="9">
    <source>
        <dbReference type="ARBA" id="ARBA00022619"/>
    </source>
</evidence>
<dbReference type="SUPFAM" id="SSF55821">
    <property type="entry name" value="YrdC/RibB"/>
    <property type="match status" value="1"/>
</dbReference>
<sequence>MTENSEFAHALSSTEEIIEEARQGRMVILVDHEDRENEGDLVIPAEFADAAAINFMATHGRGLICLPMTRQRCEALKLPMMAVSNSSRHETPFTVSIEAREGVDTGISAADRALTISVAIDETMTNADLATPGHIFPLKARDGGVLVRAGHTEAAVDLSRLAGLKPAGVICEIMNEDGTMARLPQLVEYAQKHGLKIGTISDMIAYRSRHDHLVKETRTQTVQSAHGGEWQMRLFTEETSGVEHIVLTKGDITTPEPVLIRTHALRVLEDILGINTEHTGELGAAMEIIAEEGRGAVCLFREPHAKIEPPEEEGPKTIKHTGLGAQILSAMGLHDLVLLTNSPQTKYLGLDAYDLRIVGTRPIAKD</sequence>
<comment type="pathway">
    <text evidence="4 14">Cofactor biosynthesis; riboflavin biosynthesis; 2-hydroxy-3-oxobutyl phosphate from D-ribulose 5-phosphate: step 1/1.</text>
</comment>
<dbReference type="GO" id="GO:0009231">
    <property type="term" value="P:riboflavin biosynthetic process"/>
    <property type="evidence" value="ECO:0007669"/>
    <property type="project" value="UniProtKB-UniRule"/>
</dbReference>
<evidence type="ECO:0000256" key="7">
    <source>
        <dbReference type="ARBA" id="ARBA00012153"/>
    </source>
</evidence>
<feature type="site" description="Essential for catalytic activity" evidence="14">
    <location>
        <position position="134"/>
    </location>
</feature>
<feature type="binding site" evidence="14">
    <location>
        <position position="36"/>
    </location>
    <ligand>
        <name>Mg(2+)</name>
        <dbReference type="ChEBI" id="CHEBI:18420"/>
        <label>2</label>
    </ligand>
</feature>
<evidence type="ECO:0000256" key="11">
    <source>
        <dbReference type="ARBA" id="ARBA00022842"/>
    </source>
</evidence>
<name>A0A917AEJ6_9RHOB</name>
<dbReference type="InterPro" id="IPR036144">
    <property type="entry name" value="RibA-like_sf"/>
</dbReference>
<dbReference type="HAMAP" id="MF_00180">
    <property type="entry name" value="RibB"/>
    <property type="match status" value="1"/>
</dbReference>
<dbReference type="OrthoDB" id="9793111at2"/>
<proteinExistence type="inferred from homology"/>
<evidence type="ECO:0000256" key="13">
    <source>
        <dbReference type="ARBA" id="ARBA00023239"/>
    </source>
</evidence>
<dbReference type="PANTHER" id="PTHR21327">
    <property type="entry name" value="GTP CYCLOHYDROLASE II-RELATED"/>
    <property type="match status" value="1"/>
</dbReference>
<evidence type="ECO:0000313" key="16">
    <source>
        <dbReference type="EMBL" id="GGE47074.1"/>
    </source>
</evidence>
<organism evidence="16 17">
    <name type="scientific">Actibacterium pelagium</name>
    <dbReference type="NCBI Taxonomy" id="2029103"/>
    <lineage>
        <taxon>Bacteria</taxon>
        <taxon>Pseudomonadati</taxon>
        <taxon>Pseudomonadota</taxon>
        <taxon>Alphaproteobacteria</taxon>
        <taxon>Rhodobacterales</taxon>
        <taxon>Roseobacteraceae</taxon>
        <taxon>Actibacterium</taxon>
    </lineage>
</organism>
<dbReference type="AlphaFoldDB" id="A0A917AEJ6"/>
<dbReference type="SUPFAM" id="SSF142695">
    <property type="entry name" value="RibA-like"/>
    <property type="match status" value="1"/>
</dbReference>
<feature type="binding site" evidence="14">
    <location>
        <position position="36"/>
    </location>
    <ligand>
        <name>Mg(2+)</name>
        <dbReference type="ChEBI" id="CHEBI:18420"/>
        <label>1</label>
    </ligand>
</feature>
<comment type="function">
    <text evidence="3 14">Catalyzes the conversion of D-ribulose 5-phosphate to formate and 3,4-dihydroxy-2-butanone 4-phosphate.</text>
</comment>
<comment type="subunit">
    <text evidence="14">Homodimer.</text>
</comment>
<dbReference type="Gene3D" id="3.90.870.10">
    <property type="entry name" value="DHBP synthase"/>
    <property type="match status" value="1"/>
</dbReference>
<dbReference type="GO" id="GO:0000287">
    <property type="term" value="F:magnesium ion binding"/>
    <property type="evidence" value="ECO:0007669"/>
    <property type="project" value="UniProtKB-UniRule"/>
</dbReference>
<dbReference type="GO" id="GO:0008686">
    <property type="term" value="F:3,4-dihydroxy-2-butanone-4-phosphate synthase activity"/>
    <property type="evidence" value="ECO:0007669"/>
    <property type="project" value="UniProtKB-UniRule"/>
</dbReference>
<keyword evidence="11 14" id="KW-0460">Magnesium</keyword>
<comment type="caution">
    <text evidence="16">The sequence shown here is derived from an EMBL/GenBank/DDBJ whole genome shotgun (WGS) entry which is preliminary data.</text>
</comment>
<feature type="binding site" evidence="14">
    <location>
        <begin position="148"/>
        <end position="152"/>
    </location>
    <ligand>
        <name>D-ribulose 5-phosphate</name>
        <dbReference type="ChEBI" id="CHEBI:58121"/>
    </ligand>
</feature>
<dbReference type="InterPro" id="IPR000422">
    <property type="entry name" value="DHBP_synthase_RibB"/>
</dbReference>
<evidence type="ECO:0000259" key="15">
    <source>
        <dbReference type="Pfam" id="PF00925"/>
    </source>
</evidence>